<dbReference type="Pfam" id="PF02558">
    <property type="entry name" value="ApbA"/>
    <property type="match status" value="1"/>
</dbReference>
<evidence type="ECO:0000313" key="9">
    <source>
        <dbReference type="Proteomes" id="UP001465976"/>
    </source>
</evidence>
<evidence type="ECO:0000256" key="1">
    <source>
        <dbReference type="ARBA" id="ARBA00007870"/>
    </source>
</evidence>
<organism evidence="8 9">
    <name type="scientific">Marasmius crinis-equi</name>
    <dbReference type="NCBI Taxonomy" id="585013"/>
    <lineage>
        <taxon>Eukaryota</taxon>
        <taxon>Fungi</taxon>
        <taxon>Dikarya</taxon>
        <taxon>Basidiomycota</taxon>
        <taxon>Agaricomycotina</taxon>
        <taxon>Agaricomycetes</taxon>
        <taxon>Agaricomycetidae</taxon>
        <taxon>Agaricales</taxon>
        <taxon>Marasmiineae</taxon>
        <taxon>Marasmiaceae</taxon>
        <taxon>Marasmius</taxon>
    </lineage>
</organism>
<gene>
    <name evidence="8" type="primary">PAN5</name>
    <name evidence="8" type="ORF">V5O48_018278</name>
</gene>
<dbReference type="SUPFAM" id="SSF51735">
    <property type="entry name" value="NAD(P)-binding Rossmann-fold domains"/>
    <property type="match status" value="1"/>
</dbReference>
<evidence type="ECO:0000259" key="7">
    <source>
        <dbReference type="Pfam" id="PF08546"/>
    </source>
</evidence>
<proteinExistence type="inferred from homology"/>
<feature type="domain" description="Ketopantoate reductase C-terminal" evidence="7">
    <location>
        <begin position="261"/>
        <end position="400"/>
    </location>
</feature>
<dbReference type="Proteomes" id="UP001465976">
    <property type="component" value="Unassembled WGS sequence"/>
</dbReference>
<dbReference type="Gene3D" id="1.10.1040.10">
    <property type="entry name" value="N-(1-d-carboxylethyl)-l-norvaline Dehydrogenase, domain 2"/>
    <property type="match status" value="1"/>
</dbReference>
<dbReference type="InterPro" id="IPR050838">
    <property type="entry name" value="Ketopantoate_reductase"/>
</dbReference>
<dbReference type="PANTHER" id="PTHR43765:SF2">
    <property type="entry name" value="2-DEHYDROPANTOATE 2-REDUCTASE"/>
    <property type="match status" value="1"/>
</dbReference>
<dbReference type="InterPro" id="IPR008927">
    <property type="entry name" value="6-PGluconate_DH-like_C_sf"/>
</dbReference>
<evidence type="ECO:0000256" key="3">
    <source>
        <dbReference type="ARBA" id="ARBA00022857"/>
    </source>
</evidence>
<dbReference type="InterPro" id="IPR013328">
    <property type="entry name" value="6PGD_dom2"/>
</dbReference>
<dbReference type="Gene3D" id="3.40.50.720">
    <property type="entry name" value="NAD(P)-binding Rossmann-like Domain"/>
    <property type="match status" value="1"/>
</dbReference>
<reference evidence="8 9" key="1">
    <citation type="submission" date="2024-02" db="EMBL/GenBank/DDBJ databases">
        <title>A draft genome for the cacao thread blight pathogen Marasmius crinis-equi.</title>
        <authorList>
            <person name="Cohen S.P."/>
            <person name="Baruah I.K."/>
            <person name="Amoako-Attah I."/>
            <person name="Bukari Y."/>
            <person name="Meinhardt L.W."/>
            <person name="Bailey B.A."/>
        </authorList>
    </citation>
    <scope>NUCLEOTIDE SEQUENCE [LARGE SCALE GENOMIC DNA]</scope>
    <source>
        <strain evidence="8 9">GH-76</strain>
    </source>
</reference>
<dbReference type="PANTHER" id="PTHR43765">
    <property type="entry name" value="2-DEHYDROPANTOATE 2-REDUCTASE-RELATED"/>
    <property type="match status" value="1"/>
</dbReference>
<dbReference type="EC" id="1.1.1.169" evidence="2"/>
<dbReference type="Pfam" id="PF08546">
    <property type="entry name" value="ApbA_C"/>
    <property type="match status" value="1"/>
</dbReference>
<keyword evidence="9" id="KW-1185">Reference proteome</keyword>
<evidence type="ECO:0000256" key="2">
    <source>
        <dbReference type="ARBA" id="ARBA00013014"/>
    </source>
</evidence>
<dbReference type="SUPFAM" id="SSF48179">
    <property type="entry name" value="6-phosphogluconate dehydrogenase C-terminal domain-like"/>
    <property type="match status" value="1"/>
</dbReference>
<evidence type="ECO:0000259" key="6">
    <source>
        <dbReference type="Pfam" id="PF02558"/>
    </source>
</evidence>
<dbReference type="InterPro" id="IPR003710">
    <property type="entry name" value="ApbA"/>
</dbReference>
<evidence type="ECO:0000256" key="5">
    <source>
        <dbReference type="ARBA" id="ARBA00032024"/>
    </source>
</evidence>
<keyword evidence="3" id="KW-0521">NADP</keyword>
<dbReference type="InterPro" id="IPR013332">
    <property type="entry name" value="KPR_N"/>
</dbReference>
<feature type="domain" description="Ketopantoate reductase N-terminal" evidence="6">
    <location>
        <begin position="3"/>
        <end position="191"/>
    </location>
</feature>
<accession>A0ABR3ELL6</accession>
<dbReference type="InterPro" id="IPR036291">
    <property type="entry name" value="NAD(P)-bd_dom_sf"/>
</dbReference>
<name>A0ABR3ELL6_9AGAR</name>
<comment type="caution">
    <text evidence="8">The sequence shown here is derived from an EMBL/GenBank/DDBJ whole genome shotgun (WGS) entry which is preliminary data.</text>
</comment>
<keyword evidence="4" id="KW-0560">Oxidoreductase</keyword>
<comment type="similarity">
    <text evidence="1">Belongs to the ketopantoate reductase family.</text>
</comment>
<evidence type="ECO:0000313" key="8">
    <source>
        <dbReference type="EMBL" id="KAL0563787.1"/>
    </source>
</evidence>
<sequence>MRFHVLGVGSIGSLLSHHLRRSLPSEHTVTLIHKSLRQARDAQEKGIIRVDRAGTVETSSGFASELFEGLEARPRSTKRNGKQTETTREAMQKAENEGQLQAGTIESLFVTAKAHQTLPALRRLSPRLSPHSTIVLLQNGMGVYEELVQELFRNPLSRPHFILASNTHGVHPRAPFDVVHAGVGEIKFGIVPDPVGRNFEAAFQNGTVPPPDRRGRLADIVQSEADPHFARYKSLRNTVAALVLMEGLHTTWLPTEEIQIALRRKLVVNAVINPLTSIMGCRNGEIFQTKPGFQMMKDVCREAARVFAAEAGALAEEEGGDENETLPARLSPLLEAQALENECLRVAEATKFNLSSMLADIRKGAGSTEVNYMNGHLLRLGRKYKVQTPTTLALWRLVHMRSAIPLDTMF</sequence>
<dbReference type="EMBL" id="JBAHYK010003206">
    <property type="protein sequence ID" value="KAL0563787.1"/>
    <property type="molecule type" value="Genomic_DNA"/>
</dbReference>
<evidence type="ECO:0000256" key="4">
    <source>
        <dbReference type="ARBA" id="ARBA00023002"/>
    </source>
</evidence>
<protein>
    <recommendedName>
        <fullName evidence="2">2-dehydropantoate 2-reductase</fullName>
        <ecNumber evidence="2">1.1.1.169</ecNumber>
    </recommendedName>
    <alternativeName>
        <fullName evidence="5">Ketopantoate reductase</fullName>
    </alternativeName>
</protein>
<dbReference type="InterPro" id="IPR013752">
    <property type="entry name" value="KPA_reductase"/>
</dbReference>
<dbReference type="NCBIfam" id="TIGR00745">
    <property type="entry name" value="apbA_panE"/>
    <property type="match status" value="1"/>
</dbReference>